<organism evidence="1 2">
    <name type="scientific">Bradyrhizobium diazoefficiens</name>
    <dbReference type="NCBI Taxonomy" id="1355477"/>
    <lineage>
        <taxon>Bacteria</taxon>
        <taxon>Pseudomonadati</taxon>
        <taxon>Pseudomonadota</taxon>
        <taxon>Alphaproteobacteria</taxon>
        <taxon>Hyphomicrobiales</taxon>
        <taxon>Nitrobacteraceae</taxon>
        <taxon>Bradyrhizobium</taxon>
    </lineage>
</organism>
<protein>
    <submittedName>
        <fullName evidence="1">Uncharacterized protein</fullName>
    </submittedName>
</protein>
<proteinExistence type="predicted"/>
<name>A0A0E4FYR8_9BRAD</name>
<dbReference type="AlphaFoldDB" id="A0A0E4FYR8"/>
<reference evidence="1 2" key="1">
    <citation type="submission" date="2014-11" db="EMBL/GenBank/DDBJ databases">
        <title>Symbiosis island explosion on the genome of extra-slow-growing strains of soybean bradyrhizobia with massive insertion sequences.</title>
        <authorList>
            <person name="Iida T."/>
            <person name="Minamisawa K."/>
        </authorList>
    </citation>
    <scope>NUCLEOTIDE SEQUENCE [LARGE SCALE GENOMIC DNA]</scope>
    <source>
        <strain evidence="1 2">NK6</strain>
    </source>
</reference>
<sequence>MRHEVASSGVLNLVETALIGPPPVSCRLPLR</sequence>
<accession>A0A0E4FYR8</accession>
<gene>
    <name evidence="1" type="ORF">NK6_9206</name>
</gene>
<evidence type="ECO:0000313" key="2">
    <source>
        <dbReference type="Proteomes" id="UP000063308"/>
    </source>
</evidence>
<dbReference type="Proteomes" id="UP000063308">
    <property type="component" value="Chromosome"/>
</dbReference>
<evidence type="ECO:0000313" key="1">
    <source>
        <dbReference type="EMBL" id="BAR62347.1"/>
    </source>
</evidence>
<dbReference type="EMBL" id="AP014685">
    <property type="protein sequence ID" value="BAR62347.1"/>
    <property type="molecule type" value="Genomic_DNA"/>
</dbReference>